<feature type="region of interest" description="Disordered" evidence="2">
    <location>
        <begin position="307"/>
        <end position="339"/>
    </location>
</feature>
<feature type="compositionally biased region" description="Polar residues" evidence="2">
    <location>
        <begin position="408"/>
        <end position="424"/>
    </location>
</feature>
<dbReference type="Pfam" id="PF11500">
    <property type="entry name" value="Cut12"/>
    <property type="match status" value="1"/>
</dbReference>
<reference evidence="4 6" key="1">
    <citation type="submission" date="2020-01" db="EMBL/GenBank/DDBJ databases">
        <authorList>
            <consortium name="DOE Joint Genome Institute"/>
            <person name="Haridas S."/>
            <person name="Albert R."/>
            <person name="Binder M."/>
            <person name="Bloem J."/>
            <person name="Labutti K."/>
            <person name="Salamov A."/>
            <person name="Andreopoulos B."/>
            <person name="Baker S.E."/>
            <person name="Barry K."/>
            <person name="Bills G."/>
            <person name="Bluhm B.H."/>
            <person name="Cannon C."/>
            <person name="Castanera R."/>
            <person name="Culley D.E."/>
            <person name="Daum C."/>
            <person name="Ezra D."/>
            <person name="Gonzalez J.B."/>
            <person name="Henrissat B."/>
            <person name="Kuo A."/>
            <person name="Liang C."/>
            <person name="Lipzen A."/>
            <person name="Lutzoni F."/>
            <person name="Magnuson J."/>
            <person name="Mondo S."/>
            <person name="Nolan M."/>
            <person name="Ohm R."/>
            <person name="Pangilinan J."/>
            <person name="Park H.-J."/>
            <person name="Ramirez L."/>
            <person name="Alfaro M."/>
            <person name="Sun H."/>
            <person name="Tritt A."/>
            <person name="Yoshinaga Y."/>
            <person name="Zwiers L.-H."/>
            <person name="Turgeon B.G."/>
            <person name="Goodwin S.B."/>
            <person name="Spatafora J.W."/>
            <person name="Crous P.W."/>
            <person name="Grigoriev I.V."/>
        </authorList>
    </citation>
    <scope>NUCLEOTIDE SEQUENCE</scope>
    <source>
        <strain evidence="4 6">CBS 781.70</strain>
    </source>
</reference>
<dbReference type="GeneID" id="54421762"/>
<dbReference type="EMBL" id="ML975155">
    <property type="protein sequence ID" value="KAF1813188.1"/>
    <property type="molecule type" value="Genomic_DNA"/>
</dbReference>
<dbReference type="OrthoDB" id="5383703at2759"/>
<evidence type="ECO:0000313" key="6">
    <source>
        <dbReference type="RefSeq" id="XP_033534819.1"/>
    </source>
</evidence>
<feature type="region of interest" description="Disordered" evidence="2">
    <location>
        <begin position="56"/>
        <end position="111"/>
    </location>
</feature>
<reference evidence="6" key="3">
    <citation type="submission" date="2025-04" db="UniProtKB">
        <authorList>
            <consortium name="RefSeq"/>
        </authorList>
    </citation>
    <scope>IDENTIFICATION</scope>
    <source>
        <strain evidence="6">CBS 781.70</strain>
    </source>
</reference>
<keyword evidence="5" id="KW-1185">Reference proteome</keyword>
<feature type="compositionally biased region" description="Basic and acidic residues" evidence="2">
    <location>
        <begin position="318"/>
        <end position="337"/>
    </location>
</feature>
<feature type="region of interest" description="Disordered" evidence="2">
    <location>
        <begin position="352"/>
        <end position="476"/>
    </location>
</feature>
<proteinExistence type="predicted"/>
<feature type="compositionally biased region" description="Polar residues" evidence="2">
    <location>
        <begin position="181"/>
        <end position="191"/>
    </location>
</feature>
<keyword evidence="1" id="KW-0175">Coiled coil</keyword>
<evidence type="ECO:0000256" key="1">
    <source>
        <dbReference type="SAM" id="Coils"/>
    </source>
</evidence>
<evidence type="ECO:0000256" key="2">
    <source>
        <dbReference type="SAM" id="MobiDB-lite"/>
    </source>
</evidence>
<feature type="compositionally biased region" description="Basic residues" evidence="2">
    <location>
        <begin position="356"/>
        <end position="366"/>
    </location>
</feature>
<evidence type="ECO:0000259" key="3">
    <source>
        <dbReference type="Pfam" id="PF11500"/>
    </source>
</evidence>
<accession>A0A6G1G589</accession>
<feature type="domain" description="Spindle pole body-associated protein cut12" evidence="3">
    <location>
        <begin position="155"/>
        <end position="288"/>
    </location>
</feature>
<evidence type="ECO:0000313" key="5">
    <source>
        <dbReference type="Proteomes" id="UP000504638"/>
    </source>
</evidence>
<feature type="compositionally biased region" description="Basic and acidic residues" evidence="2">
    <location>
        <begin position="61"/>
        <end position="77"/>
    </location>
</feature>
<dbReference type="Proteomes" id="UP000504638">
    <property type="component" value="Unplaced"/>
</dbReference>
<dbReference type="AlphaFoldDB" id="A0A6G1G589"/>
<feature type="region of interest" description="Disordered" evidence="2">
    <location>
        <begin position="168"/>
        <end position="202"/>
    </location>
</feature>
<dbReference type="InterPro" id="IPR021589">
    <property type="entry name" value="Cut12"/>
</dbReference>
<dbReference type="RefSeq" id="XP_033534819.1">
    <property type="nucleotide sequence ID" value="XM_033681192.1"/>
</dbReference>
<reference evidence="6" key="2">
    <citation type="submission" date="2020-04" db="EMBL/GenBank/DDBJ databases">
        <authorList>
            <consortium name="NCBI Genome Project"/>
        </authorList>
    </citation>
    <scope>NUCLEOTIDE SEQUENCE</scope>
    <source>
        <strain evidence="6">CBS 781.70</strain>
    </source>
</reference>
<sequence length="519" mass="57727">MLSWFGNSAQSSASVSTNAQGILDDTELEAPETPAPVFAVRAFKYALFGTPKPGIDGQLLHTEENKRTEPTAKDEISRPSSLHRATRFNEDSPTKPNSILMTPRAGTSRKKNVSFPAHVVDNEGKTSSFAARLATPKAVPGKFPSPFTPKTRPLLQTSLEDEKTISKETILKANAPDPLAVSNQTERSNASPAKPRAKDDTDLTIDIVEPRSESGRYWKEQYISYSTKSEKEMKKLVSKHQLAKSYAKRKDEEAMVLTSKLSETNREHRVKGREMSEQMKELKRQLLRGHDEITRLTAEMTILKRRLNESSPAVTPHHSSDVWADHDLQNERTKTEAPGDEVSLVLDRRFQALRPQNRHGRSRTGRVARQILRPRDANLASPADQQGDGAQVASATISDKSLPHRPPCTNTPRMAGVSRQSTSDVGADAENRPPNTQCRPEQARVEVRDGNLPTAPAGFKEVRTQWEPSSIPGMDSEIDLSRLSRINLSRTPLPQEKTAAARARLRARRDENAARRKKA</sequence>
<protein>
    <recommendedName>
        <fullName evidence="3">Spindle pole body-associated protein cut12 domain-containing protein</fullName>
    </recommendedName>
</protein>
<evidence type="ECO:0000313" key="4">
    <source>
        <dbReference type="EMBL" id="KAF1813188.1"/>
    </source>
</evidence>
<organism evidence="4">
    <name type="scientific">Eremomyces bilateralis CBS 781.70</name>
    <dbReference type="NCBI Taxonomy" id="1392243"/>
    <lineage>
        <taxon>Eukaryota</taxon>
        <taxon>Fungi</taxon>
        <taxon>Dikarya</taxon>
        <taxon>Ascomycota</taxon>
        <taxon>Pezizomycotina</taxon>
        <taxon>Dothideomycetes</taxon>
        <taxon>Dothideomycetes incertae sedis</taxon>
        <taxon>Eremomycetales</taxon>
        <taxon>Eremomycetaceae</taxon>
        <taxon>Eremomyces</taxon>
    </lineage>
</organism>
<gene>
    <name evidence="4 6" type="ORF">P152DRAFT_472938</name>
</gene>
<feature type="coiled-coil region" evidence="1">
    <location>
        <begin position="265"/>
        <end position="299"/>
    </location>
</feature>
<name>A0A6G1G589_9PEZI</name>